<sequence length="119" mass="13338">MGGHGGKKLKAAGRYWATSGRPAKLEEEAEAWGLDLDDKTRQAQHCEVWEEHQTALDVFLACDRQWRIVAGMAGVWYQGIDATALQATMQMMGVEDMRSTLWQVQQIEAGAVENLNECR</sequence>
<evidence type="ECO:0008006" key="3">
    <source>
        <dbReference type="Google" id="ProtNLM"/>
    </source>
</evidence>
<gene>
    <name evidence="1" type="ORF">SAMN05192556_1188</name>
</gene>
<proteinExistence type="predicted"/>
<reference evidence="2" key="1">
    <citation type="submission" date="2016-11" db="EMBL/GenBank/DDBJ databases">
        <authorList>
            <person name="Varghese N."/>
            <person name="Submissions S."/>
        </authorList>
    </citation>
    <scope>NUCLEOTIDE SEQUENCE [LARGE SCALE GENOMIC DNA]</scope>
    <source>
        <strain evidence="2">ALO Sharm</strain>
    </source>
</reference>
<dbReference type="Proteomes" id="UP000184248">
    <property type="component" value="Unassembled WGS sequence"/>
</dbReference>
<organism evidence="1 2">
    <name type="scientific">Halomonas caseinilytica</name>
    <dbReference type="NCBI Taxonomy" id="438744"/>
    <lineage>
        <taxon>Bacteria</taxon>
        <taxon>Pseudomonadati</taxon>
        <taxon>Pseudomonadota</taxon>
        <taxon>Gammaproteobacteria</taxon>
        <taxon>Oceanospirillales</taxon>
        <taxon>Halomonadaceae</taxon>
        <taxon>Halomonas</taxon>
    </lineage>
</organism>
<dbReference type="EMBL" id="FRAL01000018">
    <property type="protein sequence ID" value="SHL49640.1"/>
    <property type="molecule type" value="Genomic_DNA"/>
</dbReference>
<dbReference type="InterPro" id="IPR014915">
    <property type="entry name" value="Phage_TLS_TfmB"/>
</dbReference>
<accession>A0A1M7B3U2</accession>
<evidence type="ECO:0000313" key="2">
    <source>
        <dbReference type="Proteomes" id="UP000184248"/>
    </source>
</evidence>
<dbReference type="RefSeq" id="WP_064700823.1">
    <property type="nucleotide sequence ID" value="NZ_BDEO01000016.1"/>
</dbReference>
<protein>
    <recommendedName>
        <fullName evidence="3">DUF1799 domain-containing protein</fullName>
    </recommendedName>
</protein>
<dbReference type="Pfam" id="PF08809">
    <property type="entry name" value="DUF1799"/>
    <property type="match status" value="1"/>
</dbReference>
<name>A0A1M7B3U2_9GAMM</name>
<dbReference type="AlphaFoldDB" id="A0A1M7B3U2"/>
<evidence type="ECO:0000313" key="1">
    <source>
        <dbReference type="EMBL" id="SHL49640.1"/>
    </source>
</evidence>
<keyword evidence="2" id="KW-1185">Reference proteome</keyword>